<keyword evidence="2" id="KW-1185">Reference proteome</keyword>
<protein>
    <submittedName>
        <fullName evidence="1">Uncharacterized protein</fullName>
    </submittedName>
</protein>
<name>A0ACC0H9B3_9ERIC</name>
<gene>
    <name evidence="1" type="ORF">LOK49_LG06G01059</name>
</gene>
<dbReference type="Proteomes" id="UP001060215">
    <property type="component" value="Chromosome 5"/>
</dbReference>
<accession>A0ACC0H9B3</accession>
<evidence type="ECO:0000313" key="1">
    <source>
        <dbReference type="EMBL" id="KAI8009458.1"/>
    </source>
</evidence>
<dbReference type="EMBL" id="CM045762">
    <property type="protein sequence ID" value="KAI8009458.1"/>
    <property type="molecule type" value="Genomic_DNA"/>
</dbReference>
<comment type="caution">
    <text evidence="1">The sequence shown here is derived from an EMBL/GenBank/DDBJ whole genome shotgun (WGS) entry which is preliminary data.</text>
</comment>
<organism evidence="1 2">
    <name type="scientific">Camellia lanceoleosa</name>
    <dbReference type="NCBI Taxonomy" id="1840588"/>
    <lineage>
        <taxon>Eukaryota</taxon>
        <taxon>Viridiplantae</taxon>
        <taxon>Streptophyta</taxon>
        <taxon>Embryophyta</taxon>
        <taxon>Tracheophyta</taxon>
        <taxon>Spermatophyta</taxon>
        <taxon>Magnoliopsida</taxon>
        <taxon>eudicotyledons</taxon>
        <taxon>Gunneridae</taxon>
        <taxon>Pentapetalae</taxon>
        <taxon>asterids</taxon>
        <taxon>Ericales</taxon>
        <taxon>Theaceae</taxon>
        <taxon>Camellia</taxon>
    </lineage>
</organism>
<sequence length="181" mass="20386">MTKKNEELTLRAIKGSTDLCIHRYMLIHNRFVYAYSRWLDIACGREHAAAVASDGSLFTRKQPKKVKQLQTEFVISVSCGAHCTAAIAEPHENDGTMVTRRLWVWGQNQGSNYPHLFWGAFAPNTINAIYIRALSKGNESLNGTEGTNSVKVVVHHFWERNNIKGAIDATRKLPDHSMVFS</sequence>
<reference evidence="1 2" key="1">
    <citation type="journal article" date="2022" name="Plant J.">
        <title>Chromosome-level genome of Camellia lanceoleosa provides a valuable resource for understanding genome evolution and self-incompatibility.</title>
        <authorList>
            <person name="Gong W."/>
            <person name="Xiao S."/>
            <person name="Wang L."/>
            <person name="Liao Z."/>
            <person name="Chang Y."/>
            <person name="Mo W."/>
            <person name="Hu G."/>
            <person name="Li W."/>
            <person name="Zhao G."/>
            <person name="Zhu H."/>
            <person name="Hu X."/>
            <person name="Ji K."/>
            <person name="Xiang X."/>
            <person name="Song Q."/>
            <person name="Yuan D."/>
            <person name="Jin S."/>
            <person name="Zhang L."/>
        </authorList>
    </citation>
    <scope>NUCLEOTIDE SEQUENCE [LARGE SCALE GENOMIC DNA]</scope>
    <source>
        <strain evidence="1">SQ_2022a</strain>
    </source>
</reference>
<proteinExistence type="predicted"/>
<evidence type="ECO:0000313" key="2">
    <source>
        <dbReference type="Proteomes" id="UP001060215"/>
    </source>
</evidence>